<proteinExistence type="predicted"/>
<evidence type="ECO:0000313" key="1">
    <source>
        <dbReference type="EMBL" id="QJB21849.1"/>
    </source>
</evidence>
<dbReference type="Proteomes" id="UP000671963">
    <property type="component" value="Segment"/>
</dbReference>
<sequence>MGSILKQLETDDTPERRGFIAVRLSIGRSPTP</sequence>
<keyword evidence="2" id="KW-1185">Reference proteome</keyword>
<organism evidence="1 2">
    <name type="scientific">Xanthomonas phage FoX2</name>
    <dbReference type="NCBI Taxonomy" id="2723898"/>
    <lineage>
        <taxon>Viruses</taxon>
        <taxon>Duplodnaviria</taxon>
        <taxon>Heunggongvirae</taxon>
        <taxon>Uroviricota</taxon>
        <taxon>Caudoviricetes</taxon>
        <taxon>Foxunavirus</taxon>
        <taxon>Foxunavirus fox2</taxon>
    </lineage>
</organism>
<dbReference type="EMBL" id="MT161382">
    <property type="protein sequence ID" value="QJB21849.1"/>
    <property type="molecule type" value="Genomic_DNA"/>
</dbReference>
<reference evidence="1 2" key="1">
    <citation type="submission" date="2020-03" db="EMBL/GenBank/DDBJ databases">
        <title>Development of an integrated pest management strategy to control Xanthomonas campestris pv. campestris by using bacteriophages.</title>
        <authorList>
            <person name="Holtappels D."/>
            <person name="Rombouts S."/>
            <person name="Lavigne R."/>
            <person name="Wagemans J."/>
        </authorList>
    </citation>
    <scope>NUCLEOTIDE SEQUENCE [LARGE SCALE GENOMIC DNA]</scope>
</reference>
<name>A0A858NMV2_9CAUD</name>
<protein>
    <submittedName>
        <fullName evidence="1">Uncharacterized protein</fullName>
    </submittedName>
</protein>
<accession>A0A858NMV2</accession>
<gene>
    <name evidence="1" type="ORF">XccvBFoX2_gp30</name>
</gene>
<evidence type="ECO:0000313" key="2">
    <source>
        <dbReference type="Proteomes" id="UP000671963"/>
    </source>
</evidence>